<dbReference type="PANTHER" id="PTHR10302:SF27">
    <property type="entry name" value="SINGLE-STRANDED DNA-BINDING PROTEIN"/>
    <property type="match status" value="1"/>
</dbReference>
<name>A0A8S5U8T5_9CAUD</name>
<dbReference type="PANTHER" id="PTHR10302">
    <property type="entry name" value="SINGLE-STRANDED DNA-BINDING PROTEIN"/>
    <property type="match status" value="1"/>
</dbReference>
<keyword evidence="1 2" id="KW-0238">DNA-binding</keyword>
<dbReference type="InterPro" id="IPR000424">
    <property type="entry name" value="Primosome_PriB/ssb"/>
</dbReference>
<dbReference type="Gene3D" id="2.40.50.140">
    <property type="entry name" value="Nucleic acid-binding proteins"/>
    <property type="match status" value="1"/>
</dbReference>
<proteinExistence type="inferred from homology"/>
<dbReference type="InterPro" id="IPR011344">
    <property type="entry name" value="ssDNA-bd"/>
</dbReference>
<sequence>MNKVFLIGNLTKNPELDQTANGLAYCKFTVAVSRAAKDVNGERVTDFISCIAWRQRAELITKYCGKGSKIAVCGELQINQYTAQDGTKRYVSEILCNDIEFCSWKPSDNGATEEEKTKKTIERYQQSKIIAPISDDDLPF</sequence>
<protein>
    <recommendedName>
        <fullName evidence="2">Single-stranded DNA-binding protein</fullName>
    </recommendedName>
</protein>
<dbReference type="NCBIfam" id="TIGR00621">
    <property type="entry name" value="ssb"/>
    <property type="match status" value="1"/>
</dbReference>
<dbReference type="HAMAP" id="MF_00984">
    <property type="entry name" value="SSB"/>
    <property type="match status" value="1"/>
</dbReference>
<evidence type="ECO:0000313" key="3">
    <source>
        <dbReference type="EMBL" id="DAF90867.1"/>
    </source>
</evidence>
<dbReference type="InterPro" id="IPR012340">
    <property type="entry name" value="NA-bd_OB-fold"/>
</dbReference>
<dbReference type="Pfam" id="PF00436">
    <property type="entry name" value="SSB"/>
    <property type="match status" value="1"/>
</dbReference>
<dbReference type="PIRSF" id="PIRSF002070">
    <property type="entry name" value="SSB"/>
    <property type="match status" value="1"/>
</dbReference>
<dbReference type="CDD" id="cd04496">
    <property type="entry name" value="SSB_OBF"/>
    <property type="match status" value="1"/>
</dbReference>
<dbReference type="GO" id="GO:0003697">
    <property type="term" value="F:single-stranded DNA binding"/>
    <property type="evidence" value="ECO:0007669"/>
    <property type="project" value="InterPro"/>
</dbReference>
<reference evidence="3" key="1">
    <citation type="journal article" date="2021" name="Proc. Natl. Acad. Sci. U.S.A.">
        <title>A Catalog of Tens of Thousands of Viruses from Human Metagenomes Reveals Hidden Associations with Chronic Diseases.</title>
        <authorList>
            <person name="Tisza M.J."/>
            <person name="Buck C.B."/>
        </authorList>
    </citation>
    <scope>NUCLEOTIDE SEQUENCE</scope>
    <source>
        <strain evidence="3">CtnMR5</strain>
    </source>
</reference>
<dbReference type="GO" id="GO:0009295">
    <property type="term" value="C:nucleoid"/>
    <property type="evidence" value="ECO:0007669"/>
    <property type="project" value="TreeGrafter"/>
</dbReference>
<evidence type="ECO:0000256" key="2">
    <source>
        <dbReference type="PIRNR" id="PIRNR002070"/>
    </source>
</evidence>
<dbReference type="EMBL" id="BK016039">
    <property type="protein sequence ID" value="DAF90867.1"/>
    <property type="molecule type" value="Genomic_DNA"/>
</dbReference>
<dbReference type="PROSITE" id="PS50935">
    <property type="entry name" value="SSB"/>
    <property type="match status" value="1"/>
</dbReference>
<organism evidence="3">
    <name type="scientific">Siphoviridae sp. ctnMR5</name>
    <dbReference type="NCBI Taxonomy" id="2825658"/>
    <lineage>
        <taxon>Viruses</taxon>
        <taxon>Duplodnaviria</taxon>
        <taxon>Heunggongvirae</taxon>
        <taxon>Uroviricota</taxon>
        <taxon>Caudoviricetes</taxon>
    </lineage>
</organism>
<evidence type="ECO:0000256" key="1">
    <source>
        <dbReference type="ARBA" id="ARBA00023125"/>
    </source>
</evidence>
<accession>A0A8S5U8T5</accession>
<dbReference type="GO" id="GO:0006260">
    <property type="term" value="P:DNA replication"/>
    <property type="evidence" value="ECO:0007669"/>
    <property type="project" value="InterPro"/>
</dbReference>
<dbReference type="SUPFAM" id="SSF50249">
    <property type="entry name" value="Nucleic acid-binding proteins"/>
    <property type="match status" value="1"/>
</dbReference>